<keyword evidence="1" id="KW-0812">Transmembrane</keyword>
<organism evidence="2 3">
    <name type="scientific">Streptomyces lancefieldiae</name>
    <dbReference type="NCBI Taxonomy" id="3075520"/>
    <lineage>
        <taxon>Bacteria</taxon>
        <taxon>Bacillati</taxon>
        <taxon>Actinomycetota</taxon>
        <taxon>Actinomycetes</taxon>
        <taxon>Kitasatosporales</taxon>
        <taxon>Streptomycetaceae</taxon>
        <taxon>Streptomyces</taxon>
    </lineage>
</organism>
<keyword evidence="1" id="KW-0472">Membrane</keyword>
<dbReference type="RefSeq" id="WP_311571452.1">
    <property type="nucleotide sequence ID" value="NZ_JAVRFH010000005.1"/>
</dbReference>
<feature type="transmembrane region" description="Helical" evidence="1">
    <location>
        <begin position="6"/>
        <end position="28"/>
    </location>
</feature>
<proteinExistence type="predicted"/>
<comment type="caution">
    <text evidence="2">The sequence shown here is derived from an EMBL/GenBank/DDBJ whole genome shotgun (WGS) entry which is preliminary data.</text>
</comment>
<evidence type="ECO:0000313" key="2">
    <source>
        <dbReference type="EMBL" id="MDT0609905.1"/>
    </source>
</evidence>
<keyword evidence="3" id="KW-1185">Reference proteome</keyword>
<reference evidence="2" key="1">
    <citation type="submission" date="2024-05" db="EMBL/GenBank/DDBJ databases">
        <title>30 novel species of actinomycetes from the DSMZ collection.</title>
        <authorList>
            <person name="Nouioui I."/>
        </authorList>
    </citation>
    <scope>NUCLEOTIDE SEQUENCE</scope>
    <source>
        <strain evidence="2">DSM 40712</strain>
    </source>
</reference>
<name>A0ABU3AJD6_9ACTN</name>
<dbReference type="Proteomes" id="UP001180724">
    <property type="component" value="Unassembled WGS sequence"/>
</dbReference>
<accession>A0ABU3AJD6</accession>
<evidence type="ECO:0000313" key="3">
    <source>
        <dbReference type="Proteomes" id="UP001180724"/>
    </source>
</evidence>
<keyword evidence="1" id="KW-1133">Transmembrane helix</keyword>
<sequence length="90" mass="10235">MNHIYDLDGIIITLGGLLLLTPVIIVGLRQLGKTQRAKAVLAREQEYRRLTEMALTTQELLDQRLTEISAQLGDMRARVESMERTLKDVE</sequence>
<evidence type="ECO:0000256" key="1">
    <source>
        <dbReference type="SAM" id="Phobius"/>
    </source>
</evidence>
<gene>
    <name evidence="2" type="ORF">RM812_06640</name>
</gene>
<dbReference type="EMBL" id="JAVRFH010000005">
    <property type="protein sequence ID" value="MDT0609905.1"/>
    <property type="molecule type" value="Genomic_DNA"/>
</dbReference>
<protein>
    <submittedName>
        <fullName evidence="2">Uncharacterized protein</fullName>
    </submittedName>
</protein>